<dbReference type="Pfam" id="PF02365">
    <property type="entry name" value="NAM"/>
    <property type="match status" value="1"/>
</dbReference>
<comment type="caution">
    <text evidence="8">The sequence shown here is derived from an EMBL/GenBank/DDBJ whole genome shotgun (WGS) entry which is preliminary data.</text>
</comment>
<feature type="compositionally biased region" description="Polar residues" evidence="6">
    <location>
        <begin position="301"/>
        <end position="311"/>
    </location>
</feature>
<dbReference type="GO" id="GO:0003677">
    <property type="term" value="F:DNA binding"/>
    <property type="evidence" value="ECO:0007669"/>
    <property type="project" value="UniProtKB-KW"/>
</dbReference>
<dbReference type="InterPro" id="IPR003441">
    <property type="entry name" value="NAC-dom"/>
</dbReference>
<keyword evidence="5" id="KW-0539">Nucleus</keyword>
<reference evidence="8" key="1">
    <citation type="submission" date="2022-04" db="EMBL/GenBank/DDBJ databases">
        <title>Carnegiea gigantea Genome sequencing and assembly v2.</title>
        <authorList>
            <person name="Copetti D."/>
            <person name="Sanderson M.J."/>
            <person name="Burquez A."/>
            <person name="Wojciechowski M.F."/>
        </authorList>
    </citation>
    <scope>NUCLEOTIDE SEQUENCE</scope>
    <source>
        <strain evidence="8">SGP5-SGP5p</strain>
        <tissue evidence="8">Aerial part</tissue>
    </source>
</reference>
<comment type="subcellular location">
    <subcellularLocation>
        <location evidence="1">Nucleus</location>
    </subcellularLocation>
</comment>
<protein>
    <recommendedName>
        <fullName evidence="7">NAC domain-containing protein</fullName>
    </recommendedName>
</protein>
<keyword evidence="4" id="KW-0804">Transcription</keyword>
<dbReference type="PANTHER" id="PTHR31744:SF236">
    <property type="entry name" value="NAC DOMAIN-CONTAINING PROTEIN 105"/>
    <property type="match status" value="1"/>
</dbReference>
<evidence type="ECO:0000256" key="6">
    <source>
        <dbReference type="SAM" id="MobiDB-lite"/>
    </source>
</evidence>
<evidence type="ECO:0000256" key="1">
    <source>
        <dbReference type="ARBA" id="ARBA00004123"/>
    </source>
</evidence>
<gene>
    <name evidence="8" type="ORF">Cgig2_007430</name>
</gene>
<dbReference type="PROSITE" id="PS51005">
    <property type="entry name" value="NAC"/>
    <property type="match status" value="1"/>
</dbReference>
<dbReference type="GO" id="GO:0005634">
    <property type="term" value="C:nucleus"/>
    <property type="evidence" value="ECO:0007669"/>
    <property type="project" value="UniProtKB-SubCell"/>
</dbReference>
<dbReference type="EMBL" id="JAKOGI010000007">
    <property type="protein sequence ID" value="KAJ8451947.1"/>
    <property type="molecule type" value="Genomic_DNA"/>
</dbReference>
<feature type="domain" description="NAC" evidence="7">
    <location>
        <begin position="9"/>
        <end position="217"/>
    </location>
</feature>
<dbReference type="AlphaFoldDB" id="A0A9Q1QRK0"/>
<feature type="region of interest" description="Disordered" evidence="6">
    <location>
        <begin position="289"/>
        <end position="328"/>
    </location>
</feature>
<keyword evidence="9" id="KW-1185">Reference proteome</keyword>
<name>A0A9Q1QRK0_9CARY</name>
<feature type="compositionally biased region" description="Low complexity" evidence="6">
    <location>
        <begin position="312"/>
        <end position="321"/>
    </location>
</feature>
<organism evidence="8 9">
    <name type="scientific">Carnegiea gigantea</name>
    <dbReference type="NCBI Taxonomy" id="171969"/>
    <lineage>
        <taxon>Eukaryota</taxon>
        <taxon>Viridiplantae</taxon>
        <taxon>Streptophyta</taxon>
        <taxon>Embryophyta</taxon>
        <taxon>Tracheophyta</taxon>
        <taxon>Spermatophyta</taxon>
        <taxon>Magnoliopsida</taxon>
        <taxon>eudicotyledons</taxon>
        <taxon>Gunneridae</taxon>
        <taxon>Pentapetalae</taxon>
        <taxon>Caryophyllales</taxon>
        <taxon>Cactineae</taxon>
        <taxon>Cactaceae</taxon>
        <taxon>Cactoideae</taxon>
        <taxon>Echinocereeae</taxon>
        <taxon>Carnegiea</taxon>
    </lineage>
</organism>
<keyword evidence="2" id="KW-0805">Transcription regulation</keyword>
<dbReference type="PANTHER" id="PTHR31744">
    <property type="entry name" value="PROTEIN CUP-SHAPED COTYLEDON 2-RELATED"/>
    <property type="match status" value="1"/>
</dbReference>
<evidence type="ECO:0000259" key="7">
    <source>
        <dbReference type="PROSITE" id="PS51005"/>
    </source>
</evidence>
<dbReference type="Gene3D" id="2.170.150.80">
    <property type="entry name" value="NAC domain"/>
    <property type="match status" value="1"/>
</dbReference>
<evidence type="ECO:0000256" key="2">
    <source>
        <dbReference type="ARBA" id="ARBA00023015"/>
    </source>
</evidence>
<dbReference type="InterPro" id="IPR036093">
    <property type="entry name" value="NAC_dom_sf"/>
</dbReference>
<proteinExistence type="predicted"/>
<evidence type="ECO:0000256" key="5">
    <source>
        <dbReference type="ARBA" id="ARBA00023242"/>
    </source>
</evidence>
<accession>A0A9Q1QRK0</accession>
<dbReference type="Proteomes" id="UP001153076">
    <property type="component" value="Unassembled WGS sequence"/>
</dbReference>
<keyword evidence="3" id="KW-0238">DNA-binding</keyword>
<evidence type="ECO:0000256" key="4">
    <source>
        <dbReference type="ARBA" id="ARBA00023163"/>
    </source>
</evidence>
<sequence length="424" mass="48210">MDDSTESCVPPGFRFHPTDEELVGYYLKKKVASQKIDLDVIRDIDLYRIEPWDLQERCRMGYEEQKEWYFFSHKDKKYPTGTRTNRATMAGFWKATGRDKAVYDKSKLIGMRKTLVFYKGRAPNGQKTDWIMHEYRLESDENGPPQVIKLTNCLALAHRVLTTTSTYAYGPMSKPIKVIDTKIESYMEDARSNPAIHTSSGYTKLEEGWVVCRAFKKRTSVQSKNIEGWNSSYAYDETISDLVTKQPLNGGFFFSNNNLPCKQEMESEAALANFMHLTSVDQLLELPQLESPSQPPVLKRVSTSSISPLSDNNNNNNNNNNDSGTDREKEMIKVTDWRALDKFVASQLSQDPDQLVRVNHDDCQRVSSLNHHYNEDCGKTSDMEALLLLHASNEGEDDKLINGLLSSSSSGDCDNIGICIFDKL</sequence>
<evidence type="ECO:0000313" key="9">
    <source>
        <dbReference type="Proteomes" id="UP001153076"/>
    </source>
</evidence>
<evidence type="ECO:0000256" key="3">
    <source>
        <dbReference type="ARBA" id="ARBA00023125"/>
    </source>
</evidence>
<dbReference type="OrthoDB" id="1922833at2759"/>
<evidence type="ECO:0000313" key="8">
    <source>
        <dbReference type="EMBL" id="KAJ8451947.1"/>
    </source>
</evidence>
<dbReference type="GO" id="GO:0006355">
    <property type="term" value="P:regulation of DNA-templated transcription"/>
    <property type="evidence" value="ECO:0007669"/>
    <property type="project" value="InterPro"/>
</dbReference>
<dbReference type="FunFam" id="2.170.150.80:FF:000002">
    <property type="entry name" value="Nac domain-containing protein 86"/>
    <property type="match status" value="1"/>
</dbReference>
<dbReference type="SUPFAM" id="SSF101941">
    <property type="entry name" value="NAC domain"/>
    <property type="match status" value="1"/>
</dbReference>